<proteinExistence type="predicted"/>
<protein>
    <recommendedName>
        <fullName evidence="3">Calcineurin-like phosphoesterase domain-containing protein</fullName>
    </recommendedName>
</protein>
<name>A0A124FX80_9BACT</name>
<sequence length="311" mass="35753">MPEEEGLYYPDGSYKSAKRIKYENIDSPELIREKTYGRQPSFYEWVDEFSRRRDLRNEVEGIPSEIDITIETNEPVVIALIGDPHAGGYEVDYELLAHDIAFISQLKQGYVILGGDVIDGFFFNPAQDGEIASFNQQRMFNNSMIKEVGEDKILYFEEGDHDMWSSKMGATIYDELRDRYNIPIVRGATKVNLRVGEQNYKIVSAHQLPGHSKYNDTHPENSASKYLIQGGDIYIGWHNHKKGISEQVIDTFDGEIKQLYVSNGAYKFSDEYSKKKGWSELGEKKRGCVFLKLYPFEKRASAFYTAEESVH</sequence>
<comment type="caution">
    <text evidence="1">The sequence shown here is derived from an EMBL/GenBank/DDBJ whole genome shotgun (WGS) entry which is preliminary data.</text>
</comment>
<gene>
    <name evidence="1" type="ORF">XD93_0478</name>
</gene>
<reference evidence="2" key="1">
    <citation type="journal article" date="2015" name="MBio">
        <title>Genome-Resolved Metagenomic Analysis Reveals Roles for Candidate Phyla and Other Microbial Community Members in Biogeochemical Transformations in Oil Reservoirs.</title>
        <authorList>
            <person name="Hu P."/>
            <person name="Tom L."/>
            <person name="Singh A."/>
            <person name="Thomas B.C."/>
            <person name="Baker B.J."/>
            <person name="Piceno Y.M."/>
            <person name="Andersen G.L."/>
            <person name="Banfield J.F."/>
        </authorList>
    </citation>
    <scope>NUCLEOTIDE SEQUENCE [LARGE SCALE GENOMIC DNA]</scope>
</reference>
<dbReference type="InterPro" id="IPR029052">
    <property type="entry name" value="Metallo-depent_PP-like"/>
</dbReference>
<organism evidence="1 2">
    <name type="scientific">candidate division WS6 bacterium 34_10</name>
    <dbReference type="NCBI Taxonomy" id="1641389"/>
    <lineage>
        <taxon>Bacteria</taxon>
        <taxon>Candidatus Dojkabacteria</taxon>
    </lineage>
</organism>
<dbReference type="AlphaFoldDB" id="A0A124FX80"/>
<evidence type="ECO:0000313" key="2">
    <source>
        <dbReference type="Proteomes" id="UP000053904"/>
    </source>
</evidence>
<evidence type="ECO:0000313" key="1">
    <source>
        <dbReference type="EMBL" id="KUK77197.1"/>
    </source>
</evidence>
<dbReference type="SUPFAM" id="SSF56300">
    <property type="entry name" value="Metallo-dependent phosphatases"/>
    <property type="match status" value="1"/>
</dbReference>
<accession>A0A124FX80</accession>
<evidence type="ECO:0008006" key="3">
    <source>
        <dbReference type="Google" id="ProtNLM"/>
    </source>
</evidence>
<dbReference type="EMBL" id="LGGO01000056">
    <property type="protein sequence ID" value="KUK77197.1"/>
    <property type="molecule type" value="Genomic_DNA"/>
</dbReference>
<dbReference type="Proteomes" id="UP000053904">
    <property type="component" value="Unassembled WGS sequence"/>
</dbReference>